<keyword evidence="1" id="KW-1133">Transmembrane helix</keyword>
<feature type="transmembrane region" description="Helical" evidence="1">
    <location>
        <begin position="250"/>
        <end position="280"/>
    </location>
</feature>
<feature type="transmembrane region" description="Helical" evidence="1">
    <location>
        <begin position="159"/>
        <end position="179"/>
    </location>
</feature>
<feature type="transmembrane region" description="Helical" evidence="1">
    <location>
        <begin position="84"/>
        <end position="102"/>
    </location>
</feature>
<sequence length="471" mass="50026">MTLPIMGMIMFPLCLLLWSRPDRLLQLILIGGIFPAAAALILGGLCIQPSLVPGLAFLSYVSLQKMLGARYPGQKEVMYLSAPMIFNGAWAVFGSLVMPRLFHNEVLVWPQKADAAGVQVLLAPSFGNISQDGYLVVNIILMIFGAQYLTRPLIDMRKFYGAFVLAGWLVVFIAFWQFASRMAGVPFPKEFFYSNTAWTVLDGQMAGPVPRINGSFTEPSACATYLAGVMFSCIWLTIKGYTFPTIKPLIIASTLGLCLTTSTTGFVTVAIGMILLPFMVVATGAGRLLGRLAQFAMIGAVVVGVSGLMVVTFAPQVVAGVQRVSEGTASKKDSASYKERTQADTDAMAACMGTYGLGTGWGSNRSSSLVPGLLASVGIIGCVALLMFDIRLMLAAKAALNAAPGGDYSLVIEGFIAAILGRLIAALTSAPTIGMPDFYVMIAITIAAIARVRMMTRQPMAKVASSIALAT</sequence>
<keyword evidence="3" id="KW-1185">Reference proteome</keyword>
<evidence type="ECO:0000313" key="2">
    <source>
        <dbReference type="EMBL" id="AQS84639.1"/>
    </source>
</evidence>
<name>A0A1U9KFX7_ACEAC</name>
<feature type="transmembrane region" description="Helical" evidence="1">
    <location>
        <begin position="133"/>
        <end position="150"/>
    </location>
</feature>
<evidence type="ECO:0000313" key="3">
    <source>
        <dbReference type="Proteomes" id="UP000188937"/>
    </source>
</evidence>
<feature type="transmembrane region" description="Helical" evidence="1">
    <location>
        <begin position="433"/>
        <end position="452"/>
    </location>
</feature>
<dbReference type="EMBL" id="CP014692">
    <property type="protein sequence ID" value="AQS84639.1"/>
    <property type="molecule type" value="Genomic_DNA"/>
</dbReference>
<dbReference type="AlphaFoldDB" id="A0A1U9KFX7"/>
<protein>
    <submittedName>
        <fullName evidence="2">Uncharacterized protein</fullName>
    </submittedName>
</protein>
<feature type="transmembrane region" description="Helical" evidence="1">
    <location>
        <begin position="292"/>
        <end position="314"/>
    </location>
</feature>
<organism evidence="2 3">
    <name type="scientific">Acetobacter aceti</name>
    <dbReference type="NCBI Taxonomy" id="435"/>
    <lineage>
        <taxon>Bacteria</taxon>
        <taxon>Pseudomonadati</taxon>
        <taxon>Pseudomonadota</taxon>
        <taxon>Alphaproteobacteria</taxon>
        <taxon>Acetobacterales</taxon>
        <taxon>Acetobacteraceae</taxon>
        <taxon>Acetobacter</taxon>
        <taxon>Acetobacter subgen. Acetobacter</taxon>
    </lineage>
</organism>
<keyword evidence="1" id="KW-0812">Transmembrane</keyword>
<evidence type="ECO:0000256" key="1">
    <source>
        <dbReference type="SAM" id="Phobius"/>
    </source>
</evidence>
<reference evidence="2 3" key="1">
    <citation type="submission" date="2016-03" db="EMBL/GenBank/DDBJ databases">
        <title>Acetic acid bacteria sequencing.</title>
        <authorList>
            <person name="Brandt J."/>
            <person name="Jakob F."/>
            <person name="Vogel R.F."/>
        </authorList>
    </citation>
    <scope>NUCLEOTIDE SEQUENCE [LARGE SCALE GENOMIC DNA]</scope>
    <source>
        <strain evidence="2 3">TMW2.1153</strain>
    </source>
</reference>
<feature type="transmembrane region" description="Helical" evidence="1">
    <location>
        <begin position="36"/>
        <end position="63"/>
    </location>
</feature>
<feature type="transmembrane region" description="Helical" evidence="1">
    <location>
        <begin position="369"/>
        <end position="388"/>
    </location>
</feature>
<dbReference type="Proteomes" id="UP000188937">
    <property type="component" value="Chromosome"/>
</dbReference>
<accession>A0A1U9KFX7</accession>
<proteinExistence type="predicted"/>
<gene>
    <name evidence="2" type="ORF">A0U92_07435</name>
</gene>
<dbReference type="KEGG" id="aace:A0U92_07435"/>
<keyword evidence="1" id="KW-0472">Membrane</keyword>
<dbReference type="RefSeq" id="WP_077812681.1">
    <property type="nucleotide sequence ID" value="NZ_CP014692.1"/>
</dbReference>
<dbReference type="OrthoDB" id="7280692at2"/>
<feature type="transmembrane region" description="Helical" evidence="1">
    <location>
        <begin position="221"/>
        <end position="238"/>
    </location>
</feature>